<feature type="compositionally biased region" description="Low complexity" evidence="1">
    <location>
        <begin position="20"/>
        <end position="36"/>
    </location>
</feature>
<dbReference type="EMBL" id="CAJOBH010021703">
    <property type="protein sequence ID" value="CAF4225365.1"/>
    <property type="molecule type" value="Genomic_DNA"/>
</dbReference>
<dbReference type="EMBL" id="CAJOBJ010045566">
    <property type="protein sequence ID" value="CAF4348315.1"/>
    <property type="molecule type" value="Genomic_DNA"/>
</dbReference>
<gene>
    <name evidence="2" type="ORF">BYL167_LOCUS24557</name>
    <name evidence="3" type="ORF">GIL414_LOCUS27864</name>
</gene>
<feature type="non-terminal residue" evidence="2">
    <location>
        <position position="1"/>
    </location>
</feature>
<name>A0A8S2SGX5_9BILA</name>
<evidence type="ECO:0000313" key="2">
    <source>
        <dbReference type="EMBL" id="CAF4225365.1"/>
    </source>
</evidence>
<proteinExistence type="predicted"/>
<evidence type="ECO:0000313" key="4">
    <source>
        <dbReference type="Proteomes" id="UP000681967"/>
    </source>
</evidence>
<dbReference type="Proteomes" id="UP000681967">
    <property type="component" value="Unassembled WGS sequence"/>
</dbReference>
<reference evidence="2" key="1">
    <citation type="submission" date="2021-02" db="EMBL/GenBank/DDBJ databases">
        <authorList>
            <person name="Nowell W R."/>
        </authorList>
    </citation>
    <scope>NUCLEOTIDE SEQUENCE</scope>
</reference>
<sequence>YPKNASEETDEIKSTSASPELSTEQMEQSSTSSISISTPQTTFIFAKPIKQPIQAPRVCMICYYVLFS</sequence>
<comment type="caution">
    <text evidence="2">The sequence shown here is derived from an EMBL/GenBank/DDBJ whole genome shotgun (WGS) entry which is preliminary data.</text>
</comment>
<protein>
    <submittedName>
        <fullName evidence="2">Uncharacterized protein</fullName>
    </submittedName>
</protein>
<evidence type="ECO:0000256" key="1">
    <source>
        <dbReference type="SAM" id="MobiDB-lite"/>
    </source>
</evidence>
<dbReference type="AlphaFoldDB" id="A0A8S2SGX5"/>
<evidence type="ECO:0000313" key="3">
    <source>
        <dbReference type="EMBL" id="CAF4348315.1"/>
    </source>
</evidence>
<organism evidence="2 4">
    <name type="scientific">Rotaria magnacalcarata</name>
    <dbReference type="NCBI Taxonomy" id="392030"/>
    <lineage>
        <taxon>Eukaryota</taxon>
        <taxon>Metazoa</taxon>
        <taxon>Spiralia</taxon>
        <taxon>Gnathifera</taxon>
        <taxon>Rotifera</taxon>
        <taxon>Eurotatoria</taxon>
        <taxon>Bdelloidea</taxon>
        <taxon>Philodinida</taxon>
        <taxon>Philodinidae</taxon>
        <taxon>Rotaria</taxon>
    </lineage>
</organism>
<feature type="region of interest" description="Disordered" evidence="1">
    <location>
        <begin position="1"/>
        <end position="36"/>
    </location>
</feature>
<accession>A0A8S2SGX5</accession>
<dbReference type="Proteomes" id="UP000681720">
    <property type="component" value="Unassembled WGS sequence"/>
</dbReference>